<dbReference type="PANTHER" id="PTHR10920:SF18">
    <property type="entry name" value="RRNA METHYLTRANSFERASE 2, MITOCHONDRIAL"/>
    <property type="match status" value="1"/>
</dbReference>
<comment type="similarity">
    <text evidence="11">Belongs to the class I-like SAM-binding methyltransferase superfamily. RNA methyltransferase RlmE family.</text>
</comment>
<evidence type="ECO:0000256" key="1">
    <source>
        <dbReference type="ARBA" id="ARBA00022552"/>
    </source>
</evidence>
<dbReference type="InterPro" id="IPR029063">
    <property type="entry name" value="SAM-dependent_MTases_sf"/>
</dbReference>
<evidence type="ECO:0000313" key="13">
    <source>
        <dbReference type="EMBL" id="KGD60764.1"/>
    </source>
</evidence>
<evidence type="ECO:0000256" key="5">
    <source>
        <dbReference type="ARBA" id="ARBA00037569"/>
    </source>
</evidence>
<dbReference type="InterPro" id="IPR050082">
    <property type="entry name" value="RNA_methyltr_RlmE"/>
</dbReference>
<dbReference type="InterPro" id="IPR015507">
    <property type="entry name" value="rRNA-MeTfrase_E"/>
</dbReference>
<evidence type="ECO:0000313" key="14">
    <source>
        <dbReference type="Proteomes" id="UP000029443"/>
    </source>
</evidence>
<reference evidence="13 14" key="1">
    <citation type="submission" date="2012-09" db="EMBL/GenBank/DDBJ databases">
        <title>Genome Sequence of alkane-degrading Bacterium Alcanivorax jadensis T9.</title>
        <authorList>
            <person name="Lai Q."/>
            <person name="Shao Z."/>
        </authorList>
    </citation>
    <scope>NUCLEOTIDE SEQUENCE [LARGE SCALE GENOMIC DNA]</scope>
    <source>
        <strain evidence="13 14">T9</strain>
    </source>
</reference>
<dbReference type="Proteomes" id="UP000029443">
    <property type="component" value="Unassembled WGS sequence"/>
</dbReference>
<evidence type="ECO:0000259" key="12">
    <source>
        <dbReference type="Pfam" id="PF01728"/>
    </source>
</evidence>
<feature type="binding site" evidence="11">
    <location>
        <position position="99"/>
    </location>
    <ligand>
        <name>S-adenosyl-L-methionine</name>
        <dbReference type="ChEBI" id="CHEBI:59789"/>
    </ligand>
</feature>
<accession>A0ABR4WBJ8</accession>
<feature type="binding site" evidence="11">
    <location>
        <position position="83"/>
    </location>
    <ligand>
        <name>S-adenosyl-L-methionine</name>
        <dbReference type="ChEBI" id="CHEBI:59789"/>
    </ligand>
</feature>
<evidence type="ECO:0000256" key="9">
    <source>
        <dbReference type="ARBA" id="ARBA00042745"/>
    </source>
</evidence>
<dbReference type="Pfam" id="PF01728">
    <property type="entry name" value="FtsJ"/>
    <property type="match status" value="1"/>
</dbReference>
<dbReference type="SUPFAM" id="SSF53335">
    <property type="entry name" value="S-adenosyl-L-methionine-dependent methyltransferases"/>
    <property type="match status" value="1"/>
</dbReference>
<comment type="caution">
    <text evidence="13">The sequence shown here is derived from an EMBL/GenBank/DDBJ whole genome shotgun (WGS) entry which is preliminary data.</text>
</comment>
<evidence type="ECO:0000256" key="7">
    <source>
        <dbReference type="ARBA" id="ARBA00041129"/>
    </source>
</evidence>
<feature type="binding site" evidence="11">
    <location>
        <position position="124"/>
    </location>
    <ligand>
        <name>S-adenosyl-L-methionine</name>
        <dbReference type="ChEBI" id="CHEBI:59789"/>
    </ligand>
</feature>
<dbReference type="RefSeq" id="WP_035248406.1">
    <property type="nucleotide sequence ID" value="NZ_ARXU01000008.1"/>
</dbReference>
<proteinExistence type="inferred from homology"/>
<keyword evidence="4 11" id="KW-0949">S-adenosyl-L-methionine</keyword>
<evidence type="ECO:0000256" key="8">
    <source>
        <dbReference type="ARBA" id="ARBA00041995"/>
    </source>
</evidence>
<dbReference type="HAMAP" id="MF_01547">
    <property type="entry name" value="RNA_methyltr_E"/>
    <property type="match status" value="1"/>
</dbReference>
<keyword evidence="3 11" id="KW-0808">Transferase</keyword>
<dbReference type="GO" id="GO:0032259">
    <property type="term" value="P:methylation"/>
    <property type="evidence" value="ECO:0007669"/>
    <property type="project" value="UniProtKB-KW"/>
</dbReference>
<feature type="domain" description="Ribosomal RNA methyltransferase FtsJ" evidence="12">
    <location>
        <begin position="31"/>
        <end position="205"/>
    </location>
</feature>
<organism evidence="13 14">
    <name type="scientific">Alcanivorax jadensis T9</name>
    <dbReference type="NCBI Taxonomy" id="1177181"/>
    <lineage>
        <taxon>Bacteria</taxon>
        <taxon>Pseudomonadati</taxon>
        <taxon>Pseudomonadota</taxon>
        <taxon>Gammaproteobacteria</taxon>
        <taxon>Oceanospirillales</taxon>
        <taxon>Alcanivoracaceae</taxon>
        <taxon>Alcanivorax</taxon>
    </lineage>
</organism>
<dbReference type="PANTHER" id="PTHR10920">
    <property type="entry name" value="RIBOSOMAL RNA METHYLTRANSFERASE"/>
    <property type="match status" value="1"/>
</dbReference>
<evidence type="ECO:0000256" key="11">
    <source>
        <dbReference type="HAMAP-Rule" id="MF_01547"/>
    </source>
</evidence>
<feature type="binding site" evidence="11">
    <location>
        <position position="63"/>
    </location>
    <ligand>
        <name>S-adenosyl-L-methionine</name>
        <dbReference type="ChEBI" id="CHEBI:59789"/>
    </ligand>
</feature>
<gene>
    <name evidence="11" type="primary">rlmE</name>
    <name evidence="11" type="synonym">ftsJ</name>
    <name evidence="11" type="synonym">rrmJ</name>
    <name evidence="13" type="ORF">T9A_02241</name>
</gene>
<evidence type="ECO:0000256" key="3">
    <source>
        <dbReference type="ARBA" id="ARBA00022679"/>
    </source>
</evidence>
<dbReference type="GO" id="GO:0008168">
    <property type="term" value="F:methyltransferase activity"/>
    <property type="evidence" value="ECO:0007669"/>
    <property type="project" value="UniProtKB-KW"/>
</dbReference>
<comment type="subcellular location">
    <subcellularLocation>
        <location evidence="11">Cytoplasm</location>
    </subcellularLocation>
</comment>
<name>A0ABR4WBJ8_9GAMM</name>
<evidence type="ECO:0000256" key="10">
    <source>
        <dbReference type="ARBA" id="ARBA00048970"/>
    </source>
</evidence>
<keyword evidence="11" id="KW-0963">Cytoplasm</keyword>
<dbReference type="NCBIfam" id="NF008390">
    <property type="entry name" value="PRK11188.1"/>
    <property type="match status" value="1"/>
</dbReference>
<keyword evidence="14" id="KW-1185">Reference proteome</keyword>
<feature type="active site" description="Proton acceptor" evidence="11">
    <location>
        <position position="164"/>
    </location>
</feature>
<protein>
    <recommendedName>
        <fullName evidence="7 11">Ribosomal RNA large subunit methyltransferase E</fullName>
        <ecNumber evidence="6 11">2.1.1.166</ecNumber>
    </recommendedName>
    <alternativeName>
        <fullName evidence="9 11">23S rRNA Um2552 methyltransferase</fullName>
    </alternativeName>
    <alternativeName>
        <fullName evidence="8 11">rRNA (uridine-2'-O-)-methyltransferase</fullName>
    </alternativeName>
</protein>
<dbReference type="InterPro" id="IPR002877">
    <property type="entry name" value="RNA_MeTrfase_FtsJ_dom"/>
</dbReference>
<feature type="binding site" evidence="11">
    <location>
        <position position="65"/>
    </location>
    <ligand>
        <name>S-adenosyl-L-methionine</name>
        <dbReference type="ChEBI" id="CHEBI:59789"/>
    </ligand>
</feature>
<keyword evidence="1 11" id="KW-0698">rRNA processing</keyword>
<comment type="function">
    <text evidence="5 11">Specifically methylates the uridine in position 2552 of 23S rRNA at the 2'-O position of the ribose in the fully assembled 50S ribosomal subunit.</text>
</comment>
<dbReference type="Gene3D" id="3.40.50.150">
    <property type="entry name" value="Vaccinia Virus protein VP39"/>
    <property type="match status" value="1"/>
</dbReference>
<dbReference type="EMBL" id="ARXU01000008">
    <property type="protein sequence ID" value="KGD60764.1"/>
    <property type="molecule type" value="Genomic_DNA"/>
</dbReference>
<dbReference type="EC" id="2.1.1.166" evidence="6 11"/>
<evidence type="ECO:0000256" key="6">
    <source>
        <dbReference type="ARBA" id="ARBA00038861"/>
    </source>
</evidence>
<evidence type="ECO:0000256" key="4">
    <source>
        <dbReference type="ARBA" id="ARBA00022691"/>
    </source>
</evidence>
<dbReference type="PIRSF" id="PIRSF005461">
    <property type="entry name" value="23S_rRNA_mtase"/>
    <property type="match status" value="1"/>
</dbReference>
<comment type="catalytic activity">
    <reaction evidence="10 11">
        <text>uridine(2552) in 23S rRNA + S-adenosyl-L-methionine = 2'-O-methyluridine(2552) in 23S rRNA + S-adenosyl-L-homocysteine + H(+)</text>
        <dbReference type="Rhea" id="RHEA:42720"/>
        <dbReference type="Rhea" id="RHEA-COMP:10202"/>
        <dbReference type="Rhea" id="RHEA-COMP:10203"/>
        <dbReference type="ChEBI" id="CHEBI:15378"/>
        <dbReference type="ChEBI" id="CHEBI:57856"/>
        <dbReference type="ChEBI" id="CHEBI:59789"/>
        <dbReference type="ChEBI" id="CHEBI:65315"/>
        <dbReference type="ChEBI" id="CHEBI:74478"/>
        <dbReference type="EC" id="2.1.1.166"/>
    </reaction>
</comment>
<sequence length="214" mass="23854">MAKSSRSKTSKAWLKEHFSDQWVAKAQAEGYRSRASFKLLEMNEKDRLFRPGMTVLDLGAAPGGWSQVAGRLMGSHGTVIASDILPMDALPDVTFIEGDFREDAIYEQILAALGDRKADLVMSDMAPNMSGNKGVDQPRAMYLAELALDMAERVLEPDGQFLVKVFQGEGFDEYRQLLLQRFHRVVSRKPAASRARSTEVYQLASGLKWAVKKP</sequence>
<keyword evidence="2 11" id="KW-0489">Methyltransferase</keyword>
<evidence type="ECO:0000256" key="2">
    <source>
        <dbReference type="ARBA" id="ARBA00022603"/>
    </source>
</evidence>